<keyword evidence="6 11" id="KW-0812">Transmembrane</keyword>
<evidence type="ECO:0000256" key="9">
    <source>
        <dbReference type="ARBA" id="ARBA00023010"/>
    </source>
</evidence>
<evidence type="ECO:0000256" key="7">
    <source>
        <dbReference type="ARBA" id="ARBA00022927"/>
    </source>
</evidence>
<dbReference type="RefSeq" id="WP_266148265.1">
    <property type="nucleotide sequence ID" value="NZ_CP064028.1"/>
</dbReference>
<accession>A0ABV9C6L6</accession>
<evidence type="ECO:0000256" key="10">
    <source>
        <dbReference type="ARBA" id="ARBA00023136"/>
    </source>
</evidence>
<keyword evidence="7" id="KW-0653">Protein transport</keyword>
<evidence type="ECO:0000256" key="4">
    <source>
        <dbReference type="ARBA" id="ARBA00022448"/>
    </source>
</evidence>
<dbReference type="EMBL" id="JBHSGA010000020">
    <property type="protein sequence ID" value="MFC4528413.1"/>
    <property type="molecule type" value="Genomic_DNA"/>
</dbReference>
<keyword evidence="8 11" id="KW-1133">Transmembrane helix</keyword>
<evidence type="ECO:0000256" key="6">
    <source>
        <dbReference type="ARBA" id="ARBA00022692"/>
    </source>
</evidence>
<keyword evidence="4" id="KW-0813">Transport</keyword>
<dbReference type="NCBIfam" id="TIGR00739">
    <property type="entry name" value="yajC"/>
    <property type="match status" value="1"/>
</dbReference>
<comment type="caution">
    <text evidence="12">The sequence shown here is derived from an EMBL/GenBank/DDBJ whole genome shotgun (WGS) entry which is preliminary data.</text>
</comment>
<keyword evidence="13" id="KW-1185">Reference proteome</keyword>
<evidence type="ECO:0000256" key="5">
    <source>
        <dbReference type="ARBA" id="ARBA00022475"/>
    </source>
</evidence>
<feature type="transmembrane region" description="Helical" evidence="11">
    <location>
        <begin position="28"/>
        <end position="44"/>
    </location>
</feature>
<gene>
    <name evidence="12" type="primary">yajC</name>
    <name evidence="12" type="ORF">ACFO5W_17340</name>
</gene>
<dbReference type="PRINTS" id="PR01853">
    <property type="entry name" value="YAJCTRNLCASE"/>
</dbReference>
<protein>
    <recommendedName>
        <fullName evidence="3">Sec translocon accessory complex subunit YajC</fullName>
    </recommendedName>
</protein>
<organism evidence="12 13">
    <name type="scientific">Dyella halodurans</name>
    <dbReference type="NCBI Taxonomy" id="1920171"/>
    <lineage>
        <taxon>Bacteria</taxon>
        <taxon>Pseudomonadati</taxon>
        <taxon>Pseudomonadota</taxon>
        <taxon>Gammaproteobacteria</taxon>
        <taxon>Lysobacterales</taxon>
        <taxon>Rhodanobacteraceae</taxon>
        <taxon>Dyella</taxon>
    </lineage>
</organism>
<evidence type="ECO:0000256" key="2">
    <source>
        <dbReference type="ARBA" id="ARBA00006742"/>
    </source>
</evidence>
<name>A0ABV9C6L6_9GAMM</name>
<evidence type="ECO:0000256" key="11">
    <source>
        <dbReference type="SAM" id="Phobius"/>
    </source>
</evidence>
<keyword evidence="9" id="KW-0811">Translocation</keyword>
<evidence type="ECO:0000256" key="1">
    <source>
        <dbReference type="ARBA" id="ARBA00004162"/>
    </source>
</evidence>
<dbReference type="Pfam" id="PF02699">
    <property type="entry name" value="YajC"/>
    <property type="match status" value="1"/>
</dbReference>
<proteinExistence type="inferred from homology"/>
<dbReference type="InterPro" id="IPR003849">
    <property type="entry name" value="Preprotein_translocase_YajC"/>
</dbReference>
<evidence type="ECO:0000313" key="13">
    <source>
        <dbReference type="Proteomes" id="UP001595961"/>
    </source>
</evidence>
<sequence>MNLPMSFVIAQAAPAAGAAPAANPLMTFLPLILLFVVFYFLMIRPQMKRQKEHRNMVSALSKGDEVVTNGGIAGRVDEVGESFITVEIAPNVKIKLQKGAVQQVLPKGTLKSS</sequence>
<keyword evidence="10 11" id="KW-0472">Membrane</keyword>
<dbReference type="SMART" id="SM01323">
    <property type="entry name" value="YajC"/>
    <property type="match status" value="1"/>
</dbReference>
<evidence type="ECO:0000313" key="12">
    <source>
        <dbReference type="EMBL" id="MFC4528413.1"/>
    </source>
</evidence>
<evidence type="ECO:0000256" key="3">
    <source>
        <dbReference type="ARBA" id="ARBA00014962"/>
    </source>
</evidence>
<comment type="subcellular location">
    <subcellularLocation>
        <location evidence="1">Cell membrane</location>
        <topology evidence="1">Single-pass membrane protein</topology>
    </subcellularLocation>
</comment>
<dbReference type="PANTHER" id="PTHR33909">
    <property type="entry name" value="SEC TRANSLOCON ACCESSORY COMPLEX SUBUNIT YAJC"/>
    <property type="match status" value="1"/>
</dbReference>
<dbReference type="PANTHER" id="PTHR33909:SF1">
    <property type="entry name" value="SEC TRANSLOCON ACCESSORY COMPLEX SUBUNIT YAJC"/>
    <property type="match status" value="1"/>
</dbReference>
<evidence type="ECO:0000256" key="8">
    <source>
        <dbReference type="ARBA" id="ARBA00022989"/>
    </source>
</evidence>
<dbReference type="Proteomes" id="UP001595961">
    <property type="component" value="Unassembled WGS sequence"/>
</dbReference>
<keyword evidence="5" id="KW-1003">Cell membrane</keyword>
<reference evidence="13" key="1">
    <citation type="journal article" date="2019" name="Int. J. Syst. Evol. Microbiol.">
        <title>The Global Catalogue of Microorganisms (GCM) 10K type strain sequencing project: providing services to taxonomists for standard genome sequencing and annotation.</title>
        <authorList>
            <consortium name="The Broad Institute Genomics Platform"/>
            <consortium name="The Broad Institute Genome Sequencing Center for Infectious Disease"/>
            <person name="Wu L."/>
            <person name="Ma J."/>
        </authorList>
    </citation>
    <scope>NUCLEOTIDE SEQUENCE [LARGE SCALE GENOMIC DNA]</scope>
    <source>
        <strain evidence="13">CCM 4481</strain>
    </source>
</reference>
<comment type="similarity">
    <text evidence="2">Belongs to the YajC family.</text>
</comment>